<dbReference type="RefSeq" id="XP_021562180.1">
    <property type="nucleotide sequence ID" value="XM_021706505.1"/>
</dbReference>
<feature type="region of interest" description="Disordered" evidence="1">
    <location>
        <begin position="501"/>
        <end position="728"/>
    </location>
</feature>
<dbReference type="PROSITE" id="PS50003">
    <property type="entry name" value="PH_DOMAIN"/>
    <property type="match status" value="1"/>
</dbReference>
<dbReference type="InterPro" id="IPR011993">
    <property type="entry name" value="PH-like_dom_sf"/>
</dbReference>
<dbReference type="Pfam" id="PF00169">
    <property type="entry name" value="PH"/>
    <property type="match status" value="1"/>
</dbReference>
<feature type="region of interest" description="Disordered" evidence="1">
    <location>
        <begin position="1"/>
        <end position="61"/>
    </location>
</feature>
<dbReference type="InterPro" id="IPR001849">
    <property type="entry name" value="PH_domain"/>
</dbReference>
<feature type="compositionally biased region" description="Basic residues" evidence="1">
    <location>
        <begin position="164"/>
        <end position="173"/>
    </location>
</feature>
<dbReference type="GO" id="GO:0071888">
    <property type="term" value="P:macrophage apoptotic process"/>
    <property type="evidence" value="ECO:0007669"/>
    <property type="project" value="TreeGrafter"/>
</dbReference>
<dbReference type="Gene3D" id="2.30.29.30">
    <property type="entry name" value="Pleckstrin-homology domain (PH domain)/Phosphotyrosine-binding domain (PTB)"/>
    <property type="match status" value="1"/>
</dbReference>
<feature type="compositionally biased region" description="Pro residues" evidence="1">
    <location>
        <begin position="518"/>
        <end position="529"/>
    </location>
</feature>
<dbReference type="KEGG" id="csyr:103275730"/>
<evidence type="ECO:0000313" key="3">
    <source>
        <dbReference type="Proteomes" id="UP000189704"/>
    </source>
</evidence>
<dbReference type="SUPFAM" id="SSF50729">
    <property type="entry name" value="PH domain-like"/>
    <property type="match status" value="1"/>
</dbReference>
<dbReference type="PANTHER" id="PTHR15871">
    <property type="entry name" value="PH DOMAIN-CONTAINING PROTEIN"/>
    <property type="match status" value="1"/>
</dbReference>
<accession>A0A3Q0DJ79</accession>
<evidence type="ECO:0000259" key="2">
    <source>
        <dbReference type="PROSITE" id="PS50003"/>
    </source>
</evidence>
<dbReference type="PANTHER" id="PTHR15871:SF2">
    <property type="entry name" value="PLECKSTRIN HOMOLOGY DOMAIN-CONTAINING FAMILY O MEMBER 2"/>
    <property type="match status" value="1"/>
</dbReference>
<dbReference type="InterPro" id="IPR043448">
    <property type="entry name" value="PKHO1/2"/>
</dbReference>
<keyword evidence="3" id="KW-1185">Reference proteome</keyword>
<sequence>MGTQDREAAGVLLGLQANGGPCAGRKPASDRPSASRESSEPWEAGDEHVGREKGDGRAASALCLPGASPGSYNARQVSMFPVGADTLTCPSLATPASPCDSHARVLPVFKVGWVETVWEVAGRPWGPGPVLPPSDLLSAPSRREPVDEPGPPPPTPATAPPRTGARRARRSRPAKCAAAVRSAQGAAPRLRHLFAPGPVRVGKNGRRPRALLPRFSDALTDRSQPDPGSAVTTAMVSTGRWAECFSASSPAMRGRPVPRSLRAPCPAFAARGAMDRLVEELSASNGVLGILTRGGGHPEVLAGDEEEGREVLDFGAGSGSGKAVKEGEKPRGPRLADKAGWIKKSSGGLLGFWKDRYLLLCQAQLLVYENEDEQKCVETVELGSYEKCQDLRALLKRKHRFILLRSPGNKVSDIKFQAPSGEEKESWIKALNEGINRGKNKAFDEVKVDKSCALEHVTRGRVRGGQRRRPPTRVHLKEVASAASEGLLRLDLDVPNSGLSAYAPRHDVSAAQPRDTPRPPMPPAKPSPAPETANLVDGVDTSVGERAPTPVSASSEVPLESKEDTETPVAGDGGSEQLPDGILPDKLKVSWENPSPQEPPAPEGEEPFRAPCPETSETAPRESGTPPTPPPKVLSEKLKACMREKRDSGPAQNPRATGDSAPSPAQVSVNGVEDRPQPAEPSPAEDTSGTPPGDGAASTALPPQGLPPQSHPRCSSLGDLLGEGLRRPRQPVERLYRAQLEVKVASEQTEKLLNKVLGHEPAPVSAETLLNQAVEQLRQATQVLQEMRDLGELSQDAPGLRETQKELVALYRRSAP</sequence>
<reference evidence="4" key="1">
    <citation type="submission" date="2025-08" db="UniProtKB">
        <authorList>
            <consortium name="RefSeq"/>
        </authorList>
    </citation>
    <scope>IDENTIFICATION</scope>
</reference>
<dbReference type="GeneID" id="103275730"/>
<organism evidence="3 4">
    <name type="scientific">Carlito syrichta</name>
    <name type="common">Philippine tarsier</name>
    <name type="synonym">Tarsius syrichta</name>
    <dbReference type="NCBI Taxonomy" id="1868482"/>
    <lineage>
        <taxon>Eukaryota</taxon>
        <taxon>Metazoa</taxon>
        <taxon>Chordata</taxon>
        <taxon>Craniata</taxon>
        <taxon>Vertebrata</taxon>
        <taxon>Euteleostomi</taxon>
        <taxon>Mammalia</taxon>
        <taxon>Eutheria</taxon>
        <taxon>Euarchontoglires</taxon>
        <taxon>Primates</taxon>
        <taxon>Haplorrhini</taxon>
        <taxon>Tarsiiformes</taxon>
        <taxon>Tarsiidae</taxon>
        <taxon>Carlito</taxon>
    </lineage>
</organism>
<feature type="compositionally biased region" description="Basic and acidic residues" evidence="1">
    <location>
        <begin position="634"/>
        <end position="648"/>
    </location>
</feature>
<evidence type="ECO:0000313" key="4">
    <source>
        <dbReference type="RefSeq" id="XP_021562180.1"/>
    </source>
</evidence>
<feature type="compositionally biased region" description="Pro residues" evidence="1">
    <location>
        <begin position="148"/>
        <end position="159"/>
    </location>
</feature>
<dbReference type="STRING" id="1868482.ENSTSYP00000012386"/>
<feature type="region of interest" description="Disordered" evidence="1">
    <location>
        <begin position="122"/>
        <end position="174"/>
    </location>
</feature>
<dbReference type="CDD" id="cd13317">
    <property type="entry name" value="PH_PLEKHO1_PLEKHO2"/>
    <property type="match status" value="1"/>
</dbReference>
<dbReference type="CTD" id="80301"/>
<feature type="compositionally biased region" description="Basic and acidic residues" evidence="1">
    <location>
        <begin position="27"/>
        <end position="56"/>
    </location>
</feature>
<dbReference type="SMART" id="SM00233">
    <property type="entry name" value="PH"/>
    <property type="match status" value="1"/>
</dbReference>
<proteinExistence type="predicted"/>
<protein>
    <submittedName>
        <fullName evidence="4">Pleckstrin homology domain-containing family O member 2</fullName>
    </submittedName>
</protein>
<dbReference type="OrthoDB" id="8860305at2759"/>
<dbReference type="Proteomes" id="UP000189704">
    <property type="component" value="Unplaced"/>
</dbReference>
<feature type="domain" description="PH" evidence="2">
    <location>
        <begin position="335"/>
        <end position="436"/>
    </location>
</feature>
<gene>
    <name evidence="4" type="primary">PLEKHO2</name>
</gene>
<evidence type="ECO:0000256" key="1">
    <source>
        <dbReference type="SAM" id="MobiDB-lite"/>
    </source>
</evidence>
<name>A0A3Q0DJ79_CARSF</name>
<dbReference type="AlphaFoldDB" id="A0A3Q0DJ79"/>